<protein>
    <submittedName>
        <fullName evidence="1">Uncharacterized protein</fullName>
    </submittedName>
</protein>
<gene>
    <name evidence="1" type="ORF">SAMN02746089_00047</name>
</gene>
<sequence length="77" mass="9058">MVNAEDEVILKQIYSVLDDIKSNIESDPYLYGTYRKDIENENIAFETNDPIRESIANDIIYIYKKISEATLYDKIIY</sequence>
<proteinExistence type="predicted"/>
<dbReference type="AlphaFoldDB" id="A0A1M4SHQ0"/>
<dbReference type="RefSeq" id="WP_073341085.1">
    <property type="nucleotide sequence ID" value="NZ_FQVH01000001.1"/>
</dbReference>
<keyword evidence="2" id="KW-1185">Reference proteome</keyword>
<dbReference type="Proteomes" id="UP000184088">
    <property type="component" value="Unassembled WGS sequence"/>
</dbReference>
<name>A0A1M4SHQ0_9THEO</name>
<accession>A0A1M4SHQ0</accession>
<evidence type="ECO:0000313" key="2">
    <source>
        <dbReference type="Proteomes" id="UP000184088"/>
    </source>
</evidence>
<reference evidence="1 2" key="1">
    <citation type="submission" date="2016-11" db="EMBL/GenBank/DDBJ databases">
        <authorList>
            <person name="Jaros S."/>
            <person name="Januszkiewicz K."/>
            <person name="Wedrychowicz H."/>
        </authorList>
    </citation>
    <scope>NUCLEOTIDE SEQUENCE [LARGE SCALE GENOMIC DNA]</scope>
    <source>
        <strain evidence="1 2">DSM 17918</strain>
    </source>
</reference>
<organism evidence="1 2">
    <name type="scientific">Caldanaerobius fijiensis DSM 17918</name>
    <dbReference type="NCBI Taxonomy" id="1121256"/>
    <lineage>
        <taxon>Bacteria</taxon>
        <taxon>Bacillati</taxon>
        <taxon>Bacillota</taxon>
        <taxon>Clostridia</taxon>
        <taxon>Thermoanaerobacterales</taxon>
        <taxon>Thermoanaerobacteraceae</taxon>
        <taxon>Caldanaerobius</taxon>
    </lineage>
</organism>
<dbReference type="EMBL" id="FQVH01000001">
    <property type="protein sequence ID" value="SHE31678.1"/>
    <property type="molecule type" value="Genomic_DNA"/>
</dbReference>
<evidence type="ECO:0000313" key="1">
    <source>
        <dbReference type="EMBL" id="SHE31678.1"/>
    </source>
</evidence>
<dbReference type="OrthoDB" id="9891101at2"/>
<dbReference type="STRING" id="1121256.SAMN02746089_00047"/>